<organism evidence="1">
    <name type="scientific">Arundo donax</name>
    <name type="common">Giant reed</name>
    <name type="synonym">Donax arundinaceus</name>
    <dbReference type="NCBI Taxonomy" id="35708"/>
    <lineage>
        <taxon>Eukaryota</taxon>
        <taxon>Viridiplantae</taxon>
        <taxon>Streptophyta</taxon>
        <taxon>Embryophyta</taxon>
        <taxon>Tracheophyta</taxon>
        <taxon>Spermatophyta</taxon>
        <taxon>Magnoliopsida</taxon>
        <taxon>Liliopsida</taxon>
        <taxon>Poales</taxon>
        <taxon>Poaceae</taxon>
        <taxon>PACMAD clade</taxon>
        <taxon>Arundinoideae</taxon>
        <taxon>Arundineae</taxon>
        <taxon>Arundo</taxon>
    </lineage>
</organism>
<proteinExistence type="predicted"/>
<dbReference type="AlphaFoldDB" id="A0A0A8Y7B8"/>
<sequence>MVPKKKEYLKFWIPEILDSGSGNPVLPDYNEIN</sequence>
<accession>A0A0A8Y7B8</accession>
<protein>
    <submittedName>
        <fullName evidence="1">Uncharacterized protein</fullName>
    </submittedName>
</protein>
<name>A0A0A8Y7B8_ARUDO</name>
<evidence type="ECO:0000313" key="1">
    <source>
        <dbReference type="EMBL" id="JAD22014.1"/>
    </source>
</evidence>
<reference evidence="1" key="1">
    <citation type="submission" date="2014-09" db="EMBL/GenBank/DDBJ databases">
        <authorList>
            <person name="Magalhaes I.L.F."/>
            <person name="Oliveira U."/>
            <person name="Santos F.R."/>
            <person name="Vidigal T.H.D.A."/>
            <person name="Brescovit A.D."/>
            <person name="Santos A.J."/>
        </authorList>
    </citation>
    <scope>NUCLEOTIDE SEQUENCE</scope>
    <source>
        <tissue evidence="1">Shoot tissue taken approximately 20 cm above the soil surface</tissue>
    </source>
</reference>
<dbReference type="EMBL" id="GBRH01275881">
    <property type="protein sequence ID" value="JAD22014.1"/>
    <property type="molecule type" value="Transcribed_RNA"/>
</dbReference>
<reference evidence="1" key="2">
    <citation type="journal article" date="2015" name="Data Brief">
        <title>Shoot transcriptome of the giant reed, Arundo donax.</title>
        <authorList>
            <person name="Barrero R.A."/>
            <person name="Guerrero F.D."/>
            <person name="Moolhuijzen P."/>
            <person name="Goolsby J.A."/>
            <person name="Tidwell J."/>
            <person name="Bellgard S.E."/>
            <person name="Bellgard M.I."/>
        </authorList>
    </citation>
    <scope>NUCLEOTIDE SEQUENCE</scope>
    <source>
        <tissue evidence="1">Shoot tissue taken approximately 20 cm above the soil surface</tissue>
    </source>
</reference>